<dbReference type="PANTHER" id="PTHR12247">
    <property type="entry name" value="POLYCOMB GROUP PROTEIN"/>
    <property type="match status" value="1"/>
</dbReference>
<evidence type="ECO:0000256" key="1">
    <source>
        <dbReference type="SAM" id="MobiDB-lite"/>
    </source>
</evidence>
<dbReference type="Gene3D" id="1.10.150.50">
    <property type="entry name" value="Transcription Factor, Ets-1"/>
    <property type="match status" value="1"/>
</dbReference>
<feature type="compositionally biased region" description="Basic and acidic residues" evidence="1">
    <location>
        <begin position="1170"/>
        <end position="1183"/>
    </location>
</feature>
<feature type="region of interest" description="Disordered" evidence="1">
    <location>
        <begin position="1167"/>
        <end position="1248"/>
    </location>
</feature>
<dbReference type="SUPFAM" id="SSF47769">
    <property type="entry name" value="SAM/Pointed domain"/>
    <property type="match status" value="1"/>
</dbReference>
<evidence type="ECO:0000313" key="2">
    <source>
        <dbReference type="EMBL" id="KOX70622.1"/>
    </source>
</evidence>
<feature type="compositionally biased region" description="Low complexity" evidence="1">
    <location>
        <begin position="876"/>
        <end position="890"/>
    </location>
</feature>
<name>A0A0N0BDS8_9HYME</name>
<gene>
    <name evidence="2" type="ORF">WN51_03680</name>
</gene>
<organism evidence="2 3">
    <name type="scientific">Melipona quadrifasciata</name>
    <dbReference type="NCBI Taxonomy" id="166423"/>
    <lineage>
        <taxon>Eukaryota</taxon>
        <taxon>Metazoa</taxon>
        <taxon>Ecdysozoa</taxon>
        <taxon>Arthropoda</taxon>
        <taxon>Hexapoda</taxon>
        <taxon>Insecta</taxon>
        <taxon>Pterygota</taxon>
        <taxon>Neoptera</taxon>
        <taxon>Endopterygota</taxon>
        <taxon>Hymenoptera</taxon>
        <taxon>Apocrita</taxon>
        <taxon>Aculeata</taxon>
        <taxon>Apoidea</taxon>
        <taxon>Anthophila</taxon>
        <taxon>Apidae</taxon>
        <taxon>Melipona</taxon>
    </lineage>
</organism>
<feature type="region of interest" description="Disordered" evidence="1">
    <location>
        <begin position="42"/>
        <end position="70"/>
    </location>
</feature>
<dbReference type="GO" id="GO:0045892">
    <property type="term" value="P:negative regulation of DNA-templated transcription"/>
    <property type="evidence" value="ECO:0007669"/>
    <property type="project" value="TreeGrafter"/>
</dbReference>
<dbReference type="GO" id="GO:0042393">
    <property type="term" value="F:histone binding"/>
    <property type="evidence" value="ECO:0007669"/>
    <property type="project" value="TreeGrafter"/>
</dbReference>
<feature type="region of interest" description="Disordered" evidence="1">
    <location>
        <begin position="782"/>
        <end position="913"/>
    </location>
</feature>
<feature type="region of interest" description="Disordered" evidence="1">
    <location>
        <begin position="1368"/>
        <end position="1393"/>
    </location>
</feature>
<keyword evidence="3" id="KW-1185">Reference proteome</keyword>
<feature type="compositionally biased region" description="Basic and acidic residues" evidence="1">
    <location>
        <begin position="1224"/>
        <end position="1246"/>
    </location>
</feature>
<protein>
    <submittedName>
        <fullName evidence="2">Sterile alpha motif domain-containing protein 11</fullName>
    </submittedName>
</protein>
<sequence>MEKLLTTSETIERKPEGKCNFASVSNSNTVAALNTRVMLSNTKSPISQNEPPFEPNSPRDTPRDTGEPWRTEKERIVSWCFCGNSDSQKFRASISFRQPQTGCVLDLLLDDTKLVNLIGIDNASALPNVEEGTKRPGFRSVSVQGRVRKVTLEQSEESRWWWHQRLKATPSSRSWSRLLVSKRGLEKNAKGVNFNPMANDGVGDTRNNSPAAQLSCTCNTYCFEFLQPREQNEGEGEYQPKSRKKNYTARMGGRAGQGRARQGRAGQSRAEQGEGVGVIGIPGTGTIGGGGGGTPNHHQPPSATTRDSVGKQDEPQLPQKNTLLRHAGWPVRNLSWQKGETPQARNTVLNPGETASRADTMHHLINSWKTLPLEAFSKLKNIYAYWKQAEYPLEHQSANFESTNVDNRKRKKIREKKRSTRNHTRHLDYYLDETTKFEIIEPTRPNPINISPDRNLTLAQSNGIDDIVGKDLLSNVVQIFSIARGSNFPGLVRHGIGCLLDVPYVEYGFDAVDLRELAGIRLEEIRLAGRHECRPVDEDHPGVAWIKRRVRGRAGWLTERDVSLEDKAIRPRRTGDWRIPSPYQASTRMFQHAVASRDRDSLRFSPDLRFELFAGAKRFANRPSELVKIVFGFKSMKRSWFESLRKKKQKWSKNDLICVVGKMVTLNSTTSKQKKPTPFDLKRLQSVQSSFDSVITSHHLTSDNFGFCLVIPLKLSAQRIKRLYQLLNKVKFSTEDDIVLWVPLILVTLIKLRGFSPWRKKRRTRNLDEGLSAVKVTCTTQSFPNGEVSGENVSASSGPRGGDRGEATDLGTHTENSDGATLAANTAVDARGGSPQGAHLSGAATPRPPRGRRRQNQNGLDTAQVKTERLTPDNNSTSSRSVTPSSSSHPGTPPNATPLGGPEGPPPPHHLKHMEQMMGRNYSDFMRSLAAKYNNANPNDYFSSPRNGYPPGLDPRFPGFKAGATPFVGLMAPLGAPQPSTVSTTSPLSNKDPKEQKQDTLFGNPVFPPMLDMSSTQALLHMVRTANAAQNAAELETYLKGANKRDAGVTSPLDLSSPGGFAPRKRQRAETRRSGSVSPKPKPTARPTTPPPVRCPSLCGHMPCGDGQAVNRWTIEDVVNYVSSIDICAEYAQVKDLGKDLFNEKQATLDFTDFSCLTKNAYSDTSYNNDTRRTKEEISKDSPDLAIEPPAKLSAGLEVITWPSRGSGNGSDLSRDRREKKRRRGEEKERRENILHEKGEGERKEGTQVSEWNRVESFMENSDYFRKSCNLPKQRREEEKSQRLANETNSWFLVLLQNFREHRIDGAALPLLSEDHLTGPMGMKLGPALKLRALLARKLGACTVCLHCAHCHQTPLPALNAAAAVATASQQQQQQQQPQQQQLPGRRPSSTGN</sequence>
<proteinExistence type="predicted"/>
<feature type="compositionally biased region" description="Polar residues" evidence="1">
    <location>
        <begin position="296"/>
        <end position="307"/>
    </location>
</feature>
<feature type="region of interest" description="Disordered" evidence="1">
    <location>
        <begin position="976"/>
        <end position="997"/>
    </location>
</feature>
<feature type="compositionally biased region" description="Basic and acidic residues" evidence="1">
    <location>
        <begin position="60"/>
        <end position="70"/>
    </location>
</feature>
<dbReference type="InterPro" id="IPR050548">
    <property type="entry name" value="PcG_chromatin_remod_factors"/>
</dbReference>
<feature type="region of interest" description="Disordered" evidence="1">
    <location>
        <begin position="232"/>
        <end position="316"/>
    </location>
</feature>
<evidence type="ECO:0000313" key="3">
    <source>
        <dbReference type="Proteomes" id="UP000053105"/>
    </source>
</evidence>
<feature type="compositionally biased region" description="Low complexity" evidence="1">
    <location>
        <begin position="1368"/>
        <end position="1384"/>
    </location>
</feature>
<dbReference type="GO" id="GO:0003682">
    <property type="term" value="F:chromatin binding"/>
    <property type="evidence" value="ECO:0007669"/>
    <property type="project" value="TreeGrafter"/>
</dbReference>
<dbReference type="STRING" id="166423.A0A0N0BDS8"/>
<dbReference type="GO" id="GO:0035102">
    <property type="term" value="C:PRC1 complex"/>
    <property type="evidence" value="ECO:0007669"/>
    <property type="project" value="TreeGrafter"/>
</dbReference>
<dbReference type="Proteomes" id="UP000053105">
    <property type="component" value="Unassembled WGS sequence"/>
</dbReference>
<feature type="region of interest" description="Disordered" evidence="1">
    <location>
        <begin position="1046"/>
        <end position="1092"/>
    </location>
</feature>
<feature type="compositionally biased region" description="Pro residues" evidence="1">
    <location>
        <begin position="1080"/>
        <end position="1092"/>
    </location>
</feature>
<accession>A0A0N0BDS8</accession>
<feature type="compositionally biased region" description="Gly residues" evidence="1">
    <location>
        <begin position="274"/>
        <end position="294"/>
    </location>
</feature>
<feature type="compositionally biased region" description="Polar residues" evidence="1">
    <location>
        <begin position="978"/>
        <end position="989"/>
    </location>
</feature>
<dbReference type="EMBL" id="KQ435855">
    <property type="protein sequence ID" value="KOX70622.1"/>
    <property type="molecule type" value="Genomic_DNA"/>
</dbReference>
<reference evidence="2 3" key="1">
    <citation type="submission" date="2015-07" db="EMBL/GenBank/DDBJ databases">
        <title>The genome of Melipona quadrifasciata.</title>
        <authorList>
            <person name="Pan H."/>
            <person name="Kapheim K."/>
        </authorList>
    </citation>
    <scope>NUCLEOTIDE SEQUENCE [LARGE SCALE GENOMIC DNA]</scope>
    <source>
        <strain evidence="2">0111107301</strain>
        <tissue evidence="2">Whole body</tissue>
    </source>
</reference>
<dbReference type="PANTHER" id="PTHR12247:SF138">
    <property type="entry name" value="POLYHOMEOTIC DISTAL, ISOFORM A-RELATED"/>
    <property type="match status" value="1"/>
</dbReference>
<dbReference type="InterPro" id="IPR013761">
    <property type="entry name" value="SAM/pointed_sf"/>
</dbReference>
<feature type="compositionally biased region" description="Low complexity" evidence="1">
    <location>
        <begin position="249"/>
        <end position="270"/>
    </location>
</feature>
<dbReference type="OrthoDB" id="6433810at2759"/>